<dbReference type="EMBL" id="RJSF01000003">
    <property type="protein sequence ID" value="RNM17536.1"/>
    <property type="molecule type" value="Genomic_DNA"/>
</dbReference>
<comment type="caution">
    <text evidence="1">The sequence shown here is derived from an EMBL/GenBank/DDBJ whole genome shotgun (WGS) entry which is preliminary data.</text>
</comment>
<name>A0A3N0GZ91_9ACTN</name>
<dbReference type="RefSeq" id="WP_123221154.1">
    <property type="nucleotide sequence ID" value="NZ_RJSF01000003.1"/>
</dbReference>
<evidence type="ECO:0008006" key="3">
    <source>
        <dbReference type="Google" id="ProtNLM"/>
    </source>
</evidence>
<keyword evidence="2" id="KW-1185">Reference proteome</keyword>
<gene>
    <name evidence="1" type="ORF">EFL26_01800</name>
</gene>
<accession>A0A3N0GZ91</accession>
<dbReference type="OrthoDB" id="5144031at2"/>
<dbReference type="InterPro" id="IPR027417">
    <property type="entry name" value="P-loop_NTPase"/>
</dbReference>
<proteinExistence type="predicted"/>
<dbReference type="Proteomes" id="UP000279994">
    <property type="component" value="Unassembled WGS sequence"/>
</dbReference>
<reference evidence="1 2" key="1">
    <citation type="submission" date="2018-11" db="EMBL/GenBank/DDBJ databases">
        <authorList>
            <person name="Li F."/>
        </authorList>
    </citation>
    <scope>NUCLEOTIDE SEQUENCE [LARGE SCALE GENOMIC DNA]</scope>
    <source>
        <strain evidence="1 2">Gsoil 818</strain>
    </source>
</reference>
<protein>
    <recommendedName>
        <fullName evidence="3">Sulfotransferase family protein</fullName>
    </recommendedName>
</protein>
<evidence type="ECO:0000313" key="1">
    <source>
        <dbReference type="EMBL" id="RNM17536.1"/>
    </source>
</evidence>
<evidence type="ECO:0000313" key="2">
    <source>
        <dbReference type="Proteomes" id="UP000279994"/>
    </source>
</evidence>
<dbReference type="SUPFAM" id="SSF52540">
    <property type="entry name" value="P-loop containing nucleoside triphosphate hydrolases"/>
    <property type="match status" value="1"/>
</dbReference>
<organism evidence="1 2">
    <name type="scientific">Nocardioides pocheonensis</name>
    <dbReference type="NCBI Taxonomy" id="661485"/>
    <lineage>
        <taxon>Bacteria</taxon>
        <taxon>Bacillati</taxon>
        <taxon>Actinomycetota</taxon>
        <taxon>Actinomycetes</taxon>
        <taxon>Propionibacteriales</taxon>
        <taxon>Nocardioidaceae</taxon>
        <taxon>Nocardioides</taxon>
    </lineage>
</organism>
<dbReference type="AlphaFoldDB" id="A0A3N0GZ91"/>
<sequence>MAAKVFLHIGLPKTGTTYLQTVMWADRERMRAQGVLLPGRERRDHLWTTRIIREDPNLATYEERVRESWGVLKQEIAAWPGTALISHEFFAGAAPEQAARMVVELAPAEVHLVVTAREPVGLYSGGWQESLKNRDSRTMTEFAEAEVSESPMSVWNWRTLDVRLVLERWAPTVPAGRVHVLPLPPPGSPRTLLWQRFAGLVGLDADTFDLSATFPNESMGVAEAETLRRINDHLKDEDFERPFDRGVYIRTFLADERLATRNGEKYWPTDAIVEECRQRARAAVAHIEGAGYDVIGDVHDLLVAETLEPRRRVDSVTEAEVADVATALAGQMLHDVRRIRTERNELRRQLDDAAARPVPGLREALATRFPWTRRIVLRS</sequence>